<evidence type="ECO:0000313" key="3">
    <source>
        <dbReference type="Proteomes" id="UP001054945"/>
    </source>
</evidence>
<keyword evidence="3" id="KW-1185">Reference proteome</keyword>
<name>A0AAV4XJ91_CAEEX</name>
<evidence type="ECO:0000256" key="1">
    <source>
        <dbReference type="SAM" id="MobiDB-lite"/>
    </source>
</evidence>
<dbReference type="AlphaFoldDB" id="A0AAV4XJ91"/>
<feature type="region of interest" description="Disordered" evidence="1">
    <location>
        <begin position="27"/>
        <end position="54"/>
    </location>
</feature>
<feature type="non-terminal residue" evidence="2">
    <location>
        <position position="1"/>
    </location>
</feature>
<reference evidence="2 3" key="1">
    <citation type="submission" date="2021-06" db="EMBL/GenBank/DDBJ databases">
        <title>Caerostris extrusa draft genome.</title>
        <authorList>
            <person name="Kono N."/>
            <person name="Arakawa K."/>
        </authorList>
    </citation>
    <scope>NUCLEOTIDE SEQUENCE [LARGE SCALE GENOMIC DNA]</scope>
</reference>
<gene>
    <name evidence="2" type="ORF">CEXT_754331</name>
</gene>
<dbReference type="Proteomes" id="UP001054945">
    <property type="component" value="Unassembled WGS sequence"/>
</dbReference>
<protein>
    <submittedName>
        <fullName evidence="2">Uncharacterized protein</fullName>
    </submittedName>
</protein>
<dbReference type="EMBL" id="BPLR01000493">
    <property type="protein sequence ID" value="GIY95256.1"/>
    <property type="molecule type" value="Genomic_DNA"/>
</dbReference>
<sequence length="127" mass="14728">EPVEVQDNRRLLERTIRKGSNFNPPFLPFGTERIRRKKKRNQRKQESASFNEPLYQGHQGVLQDGAVGSAPQLVLRKLQKDGDLVEMGKQLSRMNARGKRLDFNCVMVMDVLEIGLGIKRFEFRFKV</sequence>
<accession>A0AAV4XJ91</accession>
<comment type="caution">
    <text evidence="2">The sequence shown here is derived from an EMBL/GenBank/DDBJ whole genome shotgun (WGS) entry which is preliminary data.</text>
</comment>
<proteinExistence type="predicted"/>
<evidence type="ECO:0000313" key="2">
    <source>
        <dbReference type="EMBL" id="GIY95256.1"/>
    </source>
</evidence>
<organism evidence="2 3">
    <name type="scientific">Caerostris extrusa</name>
    <name type="common">Bark spider</name>
    <name type="synonym">Caerostris bankana</name>
    <dbReference type="NCBI Taxonomy" id="172846"/>
    <lineage>
        <taxon>Eukaryota</taxon>
        <taxon>Metazoa</taxon>
        <taxon>Ecdysozoa</taxon>
        <taxon>Arthropoda</taxon>
        <taxon>Chelicerata</taxon>
        <taxon>Arachnida</taxon>
        <taxon>Araneae</taxon>
        <taxon>Araneomorphae</taxon>
        <taxon>Entelegynae</taxon>
        <taxon>Araneoidea</taxon>
        <taxon>Araneidae</taxon>
        <taxon>Caerostris</taxon>
    </lineage>
</organism>